<evidence type="ECO:0000313" key="2">
    <source>
        <dbReference type="Proteomes" id="UP000586918"/>
    </source>
</evidence>
<dbReference type="Proteomes" id="UP000586918">
    <property type="component" value="Unassembled WGS sequence"/>
</dbReference>
<evidence type="ECO:0000313" key="1">
    <source>
        <dbReference type="EMBL" id="NMH90307.1"/>
    </source>
</evidence>
<protein>
    <submittedName>
        <fullName evidence="1">Uncharacterized protein</fullName>
    </submittedName>
</protein>
<proteinExistence type="predicted"/>
<keyword evidence="2" id="KW-1185">Reference proteome</keyword>
<comment type="caution">
    <text evidence="1">The sequence shown here is derived from an EMBL/GenBank/DDBJ whole genome shotgun (WGS) entry which is preliminary data.</text>
</comment>
<reference evidence="1 2" key="1">
    <citation type="submission" date="2020-04" db="EMBL/GenBank/DDBJ databases">
        <authorList>
            <person name="Klaysubun C."/>
            <person name="Duangmal K."/>
            <person name="Lipun K."/>
        </authorList>
    </citation>
    <scope>NUCLEOTIDE SEQUENCE [LARGE SCALE GENOMIC DNA]</scope>
    <source>
        <strain evidence="1 2">DSM 45300</strain>
    </source>
</reference>
<organism evidence="1 2">
    <name type="scientific">Pseudonocardia bannensis</name>
    <dbReference type="NCBI Taxonomy" id="630973"/>
    <lineage>
        <taxon>Bacteria</taxon>
        <taxon>Bacillati</taxon>
        <taxon>Actinomycetota</taxon>
        <taxon>Actinomycetes</taxon>
        <taxon>Pseudonocardiales</taxon>
        <taxon>Pseudonocardiaceae</taxon>
        <taxon>Pseudonocardia</taxon>
    </lineage>
</organism>
<dbReference type="AlphaFoldDB" id="A0A848DCI9"/>
<accession>A0A848DCI9</accession>
<sequence length="72" mass="7794">MVDRRFAADAEAHRRDAPRFCPRCGGGLGGAGIVTEFWEADDRRFYCWCGGCGWAGEVTPSGPGVVGHEPEH</sequence>
<name>A0A848DCI9_9PSEU</name>
<gene>
    <name evidence="1" type="ORF">HF519_01595</name>
</gene>
<dbReference type="EMBL" id="JAAXKZ010000003">
    <property type="protein sequence ID" value="NMH90307.1"/>
    <property type="molecule type" value="Genomic_DNA"/>
</dbReference>